<evidence type="ECO:0000313" key="1">
    <source>
        <dbReference type="EMBL" id="JAH48098.1"/>
    </source>
</evidence>
<dbReference type="EMBL" id="GBXM01060479">
    <property type="protein sequence ID" value="JAH48098.1"/>
    <property type="molecule type" value="Transcribed_RNA"/>
</dbReference>
<sequence>MWNGVSEFLELITSYSNCCIDPCTLHCTKVCALCRGEDSR</sequence>
<organism evidence="1">
    <name type="scientific">Anguilla anguilla</name>
    <name type="common">European freshwater eel</name>
    <name type="synonym">Muraena anguilla</name>
    <dbReference type="NCBI Taxonomy" id="7936"/>
    <lineage>
        <taxon>Eukaryota</taxon>
        <taxon>Metazoa</taxon>
        <taxon>Chordata</taxon>
        <taxon>Craniata</taxon>
        <taxon>Vertebrata</taxon>
        <taxon>Euteleostomi</taxon>
        <taxon>Actinopterygii</taxon>
        <taxon>Neopterygii</taxon>
        <taxon>Teleostei</taxon>
        <taxon>Anguilliformes</taxon>
        <taxon>Anguillidae</taxon>
        <taxon>Anguilla</taxon>
    </lineage>
</organism>
<protein>
    <submittedName>
        <fullName evidence="1">Uncharacterized protein</fullName>
    </submittedName>
</protein>
<reference evidence="1" key="2">
    <citation type="journal article" date="2015" name="Fish Shellfish Immunol.">
        <title>Early steps in the European eel (Anguilla anguilla)-Vibrio vulnificus interaction in the gills: Role of the RtxA13 toxin.</title>
        <authorList>
            <person name="Callol A."/>
            <person name="Pajuelo D."/>
            <person name="Ebbesson L."/>
            <person name="Teles M."/>
            <person name="MacKenzie S."/>
            <person name="Amaro C."/>
        </authorList>
    </citation>
    <scope>NUCLEOTIDE SEQUENCE</scope>
</reference>
<dbReference type="AlphaFoldDB" id="A0A0E9T5Z6"/>
<name>A0A0E9T5Z6_ANGAN</name>
<accession>A0A0E9T5Z6</accession>
<proteinExistence type="predicted"/>
<reference evidence="1" key="1">
    <citation type="submission" date="2014-11" db="EMBL/GenBank/DDBJ databases">
        <authorList>
            <person name="Amaro Gonzalez C."/>
        </authorList>
    </citation>
    <scope>NUCLEOTIDE SEQUENCE</scope>
</reference>